<feature type="region of interest" description="Disordered" evidence="2">
    <location>
        <begin position="3163"/>
        <end position="3199"/>
    </location>
</feature>
<dbReference type="InterPro" id="IPR036940">
    <property type="entry name" value="PI3/4_kinase_cat_sf"/>
</dbReference>
<dbReference type="RefSeq" id="XP_018226782.1">
    <property type="nucleotide sequence ID" value="XM_018369594.1"/>
</dbReference>
<sequence>MAQEGPVRIDQAICRLSEGSRDIREKIDAVNDVLESLDGLQLNDYQGFLSRLIPVMVQVLEEGQPSFDSMSYEQKLRGSLLNLLHRLPLNETFRLYASEVMRVLINVLHIDNEENAILSLKVIIDLHRSFKQNLEEYVQPFLDFVLEVFKNMPQVVKESFPMVNSGSLSPSSMSIRSSISISSVNHSEIQDSSTIIGRSKYSFKVLTECPIIVVLLFQSHKQIIPMNLPSFISAIIEMLSLQAAPQEEEHLIAASKNEIFTGVSSNISNKILFGEFIIAQIKTMSFLAYVLRGFTATMRKYQNKIPEFCVRILKDCPPEISSPRKELLVATRHILATDFRNAFIKKIDFLLDEKVLIGEGVTVHETLRPLAYSMLADLIHHVRSELSVKQISQTIRVYSANLHDWTLAITIQTMSAKLLLNMIDRIMKLPQQSEGRQLLIIILDNFAKKLKELNQIYPFLKHKQFISETKLESMSQIYEPPDDIDLNIENGLDLQRLSPIEASLSSFNLSPSSLKDGRVLFKNLIIGLKPILFGLKSCNPLSTCPLSNIQQWNDVVRGLDTFDVLLFTKIFHEGCNGFIYYKNETGKNNDIKSKDKSTLIDSSITINIPSTREEKDVIETFATIFIHIDPAVFQEIFQAQLPIFFEQALKNPSLLHIPHFFLTNDNTSPGFVGILLLFLKSKLKEVGAENTPRTLLLLRFFKLAFMAVTMFPDSNETIIRPHLSYFIIQSFKLSTTAAQPMNYFLLLRSLFRSIGGGRFELLYKEVLPLLQVILEYLNNLIQSSRKPSERDLFVELCLTVPVRLSVLLPYLNYLMRPLVLALRPGSDQVSQGLRTLELCIDNLTQDFLDPILAPVVDDLMAALWEHLKPLPYSHQHSHTTLRILGKLGGRNRKFIMGPKNLNYEWDLESHPRVSIYLHGSNKPQIFRPTVYIDLSVNTIRDLRADLSHKKYAYQYLSSIVKLFLNSNEIPPKFAELLRKQIKIIISEDPSSCAISVDEDRMDIDENTYSKRTFSNNTNIMVHGELWKKALLGCFYAVSIEQLKSDVNELISNICRHLTFLELQQTYEEIQIRSRAFSIQTFIDPIYLDVRIIGDVIVVGLSSEIEEVRNLSESCIQIFYNTLVTILGSDKLMDRIPLFHSFANKFCHACYKEHSYDKAGGVLGIKILIKILNKYVSWIINHELDFIRALLFVLKDTSPEIPSTYVNNSVDTIMHILRICNSDTSEIELDNEKQRKFTALTALLITELSNPSTIVRETVKSAFRLLSELQGTELHELLKPVQERLLQPIFIKPLRALPFGMQFGHIDAITFCLSLEPSFLEFSDELIRLLHEALALADAEDEALVTASKTSQYKNASALINLRIICIKILSIAISFPEFSTPAQSQTRGRIISVFFKSLYSKSIEIVEVANKGLKQVLAQNHKLPKDQLQAGLRPILMNLSDHKRLTVAGLEGLARLLELLTSYFKVEIGKKLLDHLKVWADPSLLQMISGSPLEEQHCITIISAILNIFHLLPPSANTFLEELVTIVMDLEGQLRRTLSSPLRKPLLNFLNKYPNDCWNYFASRLDQQKHSLFFSQILSADISDPLRVYVSSNLDSVILHSFLKDENSNSIWAIVSGVTIIKALISDNKFSIMSNNDLIQALLKVFSIPIIQSLVNKGDEYYFQTKLIIQTLIKIFKFYINQFPDDFKVIFHCFEIASTRNLIGFNVFDELIFEKIVSNQDIQYKRNIIMLCLDIISDKHATSYWKTYLFRKIINPILLMAYYKKEDLIDKLLIDTIHMKVWKLALNDFGIDLFFSTDTIKNEIIQMTAAIIKYNISCVNNDIKKDIIKFAWNYIKLDDTITKYSAYVLLAYSVSFYETSKIVMQVYMALLKSSSSEGRHLVKQALNILAPSLSTCVSSSPDIKYPDWVKWLKSVIMEENNNIPLLVNAFQFIMNHETLFYQYRELFIPQMVTALPKLGFTQSANIETRILTIELIELIAKWEKQRLQSSLNNNVSGSNIKLEEQFHTDDKSVEMKTESTKISTRDYIPPMILKDAIITYLTRVACSSPESYSRKGVSSKAIPLIRQLINPHYWRDVTIKLSFFEKILKQTEISKKTIGQYSNVLEILSIVVEFQSDQWIFENIQQFQDLLEKAIKLDNEEIHKILKPILIRIFANLSDNKENSSGLDFKMFIINIIQDNLQNSTNLISTISLLSSIPADRSDILDPFIPSLIKVFQKIVKDHLSTPIQQNRAISQTNLDNNYNANNSVNMDPEIMIKLIEGFIGIIKKKALHLGDQRRLFLATFAQLIEKSPSSQLCFTILEVLKEWVIEQQVSFPTIKEKAALLLKMISFETRGDSVLYNKFLSLIVTIYENPAITRTELTVRLEQAFMIGTKAEDISIRNHFMDVFNKSMSKNVYTRLNYILGVQKWESLAGSFWISQANQLLMESVVMKERISILETDYAFRTLVSDKLLSLSVDDDAFMMDTEIDTLILNHKAFLHSIDKLTAESIILPLSHLQFLELNMGSQLWSDIFSMSWNSIGKRDRHELSKLIVALLANNYHTQQMDKRPNVIKTILQGLARNASTIKFPPHLIKYLGKTFNAWYEALELLEEISAQGSKNTPALRESTLDALAEMYATLQEDDMFYGLWRRRCQYLETNTAISYEQIGMWDRAQHMYENAQIKARTGVLPFSESEYTLWEDHWLLCAQKLQQWDILTDLAKQESYSDLLLECAWRVTDWTTNREALETSIKSLMDIPTPRRYIFEAFTILQKTQAKLESIQEFIRVCDEGMQLSLRKWYQLPVIVSNSHIPLLQNFQQYVELHEASQIYASLSSTNAQNLETKSQELKNILGTWRERLPNMWDDINTWSDLVAWRQLIFSAINKEYMSLVPCLQQQAGTSGNNSNTTSFAYRGYHETAWIINRFAHVSRKHQLAEVCINQLTKIYTLPNIEIQEAFLKLREQAKCHYQNHNELSMGLEVISNTNLMYFGQQQKAEFFTLKGMFLAKLKMNDDANQAFATAVQIDLTLSKAWAKWGQYNDRLFKENPWEITAASNAVSCYLQAAGLLKNGKARKVLSRVLWLLSLDDSSGIISKAFDSYKGDISVWNWIIFIPQLLTSLSHKEARHARQILIRIAKTYPQALYFQLRTTKEDYTIIKKQALVAAQSASKNNSILHDQLSSSIKTGNLQNHPKTNNNESDAKQNPQIPFVNTKTENNQPSSNNAIPNLQQVSNFPQNQHVQPQFQNCQPWEHVDEIMSILKTAYPLLALSMETMVDQIQQRFKCTPDEDAYRLIVALLNDGIQYIGRLTTVTSETKLPPVTQANITRFAESVLPKNIKIAFENEFIKEKLNLYDYIARLRKWRDNFESILDRRPKYQPLEQSSPYLSEFQYQKFDEVEVPGQYLQHKENNNDFAHIDRFMTTLDVIRGHGICYKRLTIRGYDGSIYPFAVQYPAARHCRREERIMQLFRILSGVLLRKKETRRRNITFTLPIAVPIAPHIRIVEDDPSGISLQGIYEEYCRRYYMHKDEPLKYFASKLNSFGSQTFDKQDIINLKVEILTSIQTNLVPDDILLKYFKQLFSTYCDFWRFRKQFTLQYAGIAFMTYIMSINNRFPNKLYISRSSGNVWGTEFLPAMASNNPVFHNGEAVPFRFTPNIQTFITPIGIEGIFSSALMAIARSLTEPEFGLDHYLSIFVRDELITWFTQQHRPLIQDSQLREKVAGNVDLVVRRVASLSQVAQGNLPANQTIIDMVSQAVNPRALAQMDQLWAAWL</sequence>
<dbReference type="InterPro" id="IPR000403">
    <property type="entry name" value="PI3/4_kinase_cat_dom"/>
</dbReference>
<dbReference type="Gene3D" id="1.10.1070.11">
    <property type="entry name" value="Phosphatidylinositol 3-/4-kinase, catalytic domain"/>
    <property type="match status" value="1"/>
</dbReference>
<dbReference type="VEuPathDB" id="FungiDB:T552_01000"/>
<dbReference type="GeneID" id="28935796"/>
<dbReference type="PANTHER" id="PTHR11139:SF1">
    <property type="entry name" value="TRANSFORMATION_TRANSCRIPTION DOMAIN-ASSOCIATED PROTEIN"/>
    <property type="match status" value="1"/>
</dbReference>
<feature type="domain" description="PI3K/PI4K catalytic" evidence="3">
    <location>
        <begin position="3399"/>
        <end position="3721"/>
    </location>
</feature>
<evidence type="ECO:0000259" key="5">
    <source>
        <dbReference type="PROSITE" id="PS51190"/>
    </source>
</evidence>
<dbReference type="PANTHER" id="PTHR11139">
    <property type="entry name" value="ATAXIA TELANGIECTASIA MUTATED ATM -RELATED"/>
    <property type="match status" value="1"/>
</dbReference>
<evidence type="ECO:0000256" key="1">
    <source>
        <dbReference type="ARBA" id="ARBA00007234"/>
    </source>
</evidence>
<name>A0A0W4ZN44_PNEC8</name>
<feature type="domain" description="FAT" evidence="4">
    <location>
        <begin position="2573"/>
        <end position="3132"/>
    </location>
</feature>
<accession>A0A0W4ZN44</accession>
<dbReference type="Pfam" id="PF00454">
    <property type="entry name" value="PI3_PI4_kinase"/>
    <property type="match status" value="1"/>
</dbReference>
<evidence type="ECO:0000259" key="3">
    <source>
        <dbReference type="PROSITE" id="PS50290"/>
    </source>
</evidence>
<protein>
    <recommendedName>
        <fullName evidence="8">Non-specific serine/threonine protein kinase</fullName>
    </recommendedName>
</protein>
<evidence type="ECO:0000313" key="7">
    <source>
        <dbReference type="Proteomes" id="UP000054454"/>
    </source>
</evidence>
<keyword evidence="7" id="KW-1185">Reference proteome</keyword>
<dbReference type="SUPFAM" id="SSF48371">
    <property type="entry name" value="ARM repeat"/>
    <property type="match status" value="3"/>
</dbReference>
<dbReference type="OrthoDB" id="5570127at2759"/>
<dbReference type="InterPro" id="IPR003152">
    <property type="entry name" value="FATC_dom"/>
</dbReference>
<dbReference type="Proteomes" id="UP000054454">
    <property type="component" value="Unassembled WGS sequence"/>
</dbReference>
<dbReference type="GO" id="GO:0006355">
    <property type="term" value="P:regulation of DNA-templated transcription"/>
    <property type="evidence" value="ECO:0007669"/>
    <property type="project" value="TreeGrafter"/>
</dbReference>
<comment type="similarity">
    <text evidence="1">Belongs to the PI3/PI4-kinase family. TRA1 subfamily.</text>
</comment>
<dbReference type="InterPro" id="IPR014009">
    <property type="entry name" value="PIK_FAT"/>
</dbReference>
<feature type="domain" description="FATC" evidence="5">
    <location>
        <begin position="3719"/>
        <end position="3751"/>
    </location>
</feature>
<dbReference type="EMBL" id="LFVZ01000004">
    <property type="protein sequence ID" value="KTW29795.1"/>
    <property type="molecule type" value="Genomic_DNA"/>
</dbReference>
<dbReference type="InterPro" id="IPR046805">
    <property type="entry name" value="Tra1_ring"/>
</dbReference>
<proteinExistence type="inferred from homology"/>
<dbReference type="PROSITE" id="PS51189">
    <property type="entry name" value="FAT"/>
    <property type="match status" value="1"/>
</dbReference>
<dbReference type="GO" id="GO:0000124">
    <property type="term" value="C:SAGA complex"/>
    <property type="evidence" value="ECO:0007669"/>
    <property type="project" value="TreeGrafter"/>
</dbReference>
<dbReference type="InterPro" id="IPR003151">
    <property type="entry name" value="PIK-rel_kinase_FAT"/>
</dbReference>
<dbReference type="PROSITE" id="PS50290">
    <property type="entry name" value="PI3_4_KINASE_3"/>
    <property type="match status" value="1"/>
</dbReference>
<dbReference type="Pfam" id="PF02259">
    <property type="entry name" value="FAT"/>
    <property type="match status" value="1"/>
</dbReference>
<dbReference type="GO" id="GO:0006281">
    <property type="term" value="P:DNA repair"/>
    <property type="evidence" value="ECO:0007669"/>
    <property type="project" value="TreeGrafter"/>
</dbReference>
<organism evidence="6 7">
    <name type="scientific">Pneumocystis carinii (strain B80)</name>
    <name type="common">Rat pneumocystis pneumonia agent</name>
    <name type="synonym">Pneumocystis carinii f. sp. carinii</name>
    <dbReference type="NCBI Taxonomy" id="1408658"/>
    <lineage>
        <taxon>Eukaryota</taxon>
        <taxon>Fungi</taxon>
        <taxon>Dikarya</taxon>
        <taxon>Ascomycota</taxon>
        <taxon>Taphrinomycotina</taxon>
        <taxon>Pneumocystomycetes</taxon>
        <taxon>Pneumocystaceae</taxon>
        <taxon>Pneumocystis</taxon>
    </lineage>
</organism>
<evidence type="ECO:0000259" key="4">
    <source>
        <dbReference type="PROSITE" id="PS51189"/>
    </source>
</evidence>
<dbReference type="GO" id="GO:0035267">
    <property type="term" value="C:NuA4 histone acetyltransferase complex"/>
    <property type="evidence" value="ECO:0007669"/>
    <property type="project" value="TreeGrafter"/>
</dbReference>
<evidence type="ECO:0000256" key="2">
    <source>
        <dbReference type="SAM" id="MobiDB-lite"/>
    </source>
</evidence>
<dbReference type="Pfam" id="PF20206">
    <property type="entry name" value="Tra1_ring"/>
    <property type="match status" value="1"/>
</dbReference>
<dbReference type="SMART" id="SM00146">
    <property type="entry name" value="PI3Kc"/>
    <property type="match status" value="1"/>
</dbReference>
<gene>
    <name evidence="6" type="ORF">T552_01000</name>
</gene>
<reference evidence="7" key="1">
    <citation type="journal article" date="2016" name="Nat. Commun.">
        <title>Genome analysis of three Pneumocystis species reveals adaptation mechanisms to life exclusively in mammalian hosts.</title>
        <authorList>
            <person name="Ma L."/>
            <person name="Chen Z."/>
            <person name="Huang D.W."/>
            <person name="Kutty G."/>
            <person name="Ishihara M."/>
            <person name="Wang H."/>
            <person name="Abouelleil A."/>
            <person name="Bishop L."/>
            <person name="Davey E."/>
            <person name="Deng R."/>
            <person name="Deng X."/>
            <person name="Fan L."/>
            <person name="Fantoni G."/>
            <person name="Fitzgerald M."/>
            <person name="Gogineni E."/>
            <person name="Goldberg J.M."/>
            <person name="Handley G."/>
            <person name="Hu X."/>
            <person name="Huber C."/>
            <person name="Jiao X."/>
            <person name="Jones K."/>
            <person name="Levin J.Z."/>
            <person name="Liu Y."/>
            <person name="Macdonald P."/>
            <person name="Melnikov A."/>
            <person name="Raley C."/>
            <person name="Sassi M."/>
            <person name="Sherman B.T."/>
            <person name="Song X."/>
            <person name="Sykes S."/>
            <person name="Tran B."/>
            <person name="Walsh L."/>
            <person name="Xia Y."/>
            <person name="Yang J."/>
            <person name="Young S."/>
            <person name="Zeng Q."/>
            <person name="Zheng X."/>
            <person name="Stephens R."/>
            <person name="Nusbaum C."/>
            <person name="Birren B.W."/>
            <person name="Azadi P."/>
            <person name="Lempicki R.A."/>
            <person name="Cuomo C.A."/>
            <person name="Kovacs J.A."/>
        </authorList>
    </citation>
    <scope>NUCLEOTIDE SEQUENCE [LARGE SCALE GENOMIC DNA]</scope>
    <source>
        <strain evidence="7">B80</strain>
    </source>
</reference>
<dbReference type="SUPFAM" id="SSF56112">
    <property type="entry name" value="Protein kinase-like (PK-like)"/>
    <property type="match status" value="1"/>
</dbReference>
<comment type="caution">
    <text evidence="6">The sequence shown here is derived from an EMBL/GenBank/DDBJ whole genome shotgun (WGS) entry which is preliminary data.</text>
</comment>
<dbReference type="CDD" id="cd05163">
    <property type="entry name" value="PIKK_TRRAP"/>
    <property type="match status" value="1"/>
</dbReference>
<dbReference type="Pfam" id="PF02260">
    <property type="entry name" value="FATC"/>
    <property type="match status" value="1"/>
</dbReference>
<evidence type="ECO:0000313" key="6">
    <source>
        <dbReference type="EMBL" id="KTW29795.1"/>
    </source>
</evidence>
<dbReference type="Pfam" id="PF20175">
    <property type="entry name" value="Tra1_central"/>
    <property type="match status" value="1"/>
</dbReference>
<dbReference type="InterPro" id="IPR011009">
    <property type="entry name" value="Kinase-like_dom_sf"/>
</dbReference>
<dbReference type="GO" id="GO:0005634">
    <property type="term" value="C:nucleus"/>
    <property type="evidence" value="ECO:0007669"/>
    <property type="project" value="TreeGrafter"/>
</dbReference>
<dbReference type="InterPro" id="IPR046807">
    <property type="entry name" value="Tra1_central"/>
</dbReference>
<dbReference type="InterPro" id="IPR050517">
    <property type="entry name" value="DDR_Repair_Kinase"/>
</dbReference>
<evidence type="ECO:0008006" key="8">
    <source>
        <dbReference type="Google" id="ProtNLM"/>
    </source>
</evidence>
<dbReference type="InterPro" id="IPR016024">
    <property type="entry name" value="ARM-type_fold"/>
</dbReference>
<dbReference type="PROSITE" id="PS51190">
    <property type="entry name" value="FATC"/>
    <property type="match status" value="1"/>
</dbReference>